<dbReference type="GeneID" id="93335272"/>
<dbReference type="InterPro" id="IPR023186">
    <property type="entry name" value="IUNH"/>
</dbReference>
<dbReference type="AlphaFoldDB" id="A0A3E2WW35"/>
<accession>A0A3E2WW35</accession>
<evidence type="ECO:0000256" key="1">
    <source>
        <dbReference type="ARBA" id="ARBA00022801"/>
    </source>
</evidence>
<dbReference type="Pfam" id="PF01156">
    <property type="entry name" value="IU_nuc_hydro"/>
    <property type="match status" value="1"/>
</dbReference>
<feature type="domain" description="Inosine/uridine-preferring nucleoside hydrolase" evidence="3">
    <location>
        <begin position="44"/>
        <end position="282"/>
    </location>
</feature>
<dbReference type="InterPro" id="IPR036452">
    <property type="entry name" value="Ribo_hydro-like"/>
</dbReference>
<keyword evidence="1 4" id="KW-0378">Hydrolase</keyword>
<reference evidence="4 5" key="1">
    <citation type="submission" date="2018-08" db="EMBL/GenBank/DDBJ databases">
        <title>A genome reference for cultivated species of the human gut microbiota.</title>
        <authorList>
            <person name="Zou Y."/>
            <person name="Xue W."/>
            <person name="Luo G."/>
        </authorList>
    </citation>
    <scope>NUCLEOTIDE SEQUENCE [LARGE SCALE GENOMIC DNA]</scope>
    <source>
        <strain evidence="4 5">AF19-21</strain>
    </source>
</reference>
<organism evidence="4 5">
    <name type="scientific">Hungatella hathewayi</name>
    <dbReference type="NCBI Taxonomy" id="154046"/>
    <lineage>
        <taxon>Bacteria</taxon>
        <taxon>Bacillati</taxon>
        <taxon>Bacillota</taxon>
        <taxon>Clostridia</taxon>
        <taxon>Lachnospirales</taxon>
        <taxon>Lachnospiraceae</taxon>
        <taxon>Hungatella</taxon>
    </lineage>
</organism>
<dbReference type="GO" id="GO:0008477">
    <property type="term" value="F:purine nucleosidase activity"/>
    <property type="evidence" value="ECO:0007669"/>
    <property type="project" value="TreeGrafter"/>
</dbReference>
<dbReference type="GO" id="GO:0005829">
    <property type="term" value="C:cytosol"/>
    <property type="evidence" value="ECO:0007669"/>
    <property type="project" value="TreeGrafter"/>
</dbReference>
<evidence type="ECO:0000313" key="4">
    <source>
        <dbReference type="EMBL" id="RGC32044.1"/>
    </source>
</evidence>
<evidence type="ECO:0000256" key="2">
    <source>
        <dbReference type="ARBA" id="ARBA00023295"/>
    </source>
</evidence>
<keyword evidence="2" id="KW-0326">Glycosidase</keyword>
<dbReference type="EMBL" id="QVIA01000010">
    <property type="protein sequence ID" value="RGC32044.1"/>
    <property type="molecule type" value="Genomic_DNA"/>
</dbReference>
<dbReference type="Proteomes" id="UP000261111">
    <property type="component" value="Unassembled WGS sequence"/>
</dbReference>
<dbReference type="RefSeq" id="WP_025656567.1">
    <property type="nucleotide sequence ID" value="NZ_QVIA01000010.1"/>
</dbReference>
<dbReference type="Gene3D" id="3.90.245.10">
    <property type="entry name" value="Ribonucleoside hydrolase-like"/>
    <property type="match status" value="1"/>
</dbReference>
<comment type="caution">
    <text evidence="4">The sequence shown here is derived from an EMBL/GenBank/DDBJ whole genome shotgun (WGS) entry which is preliminary data.</text>
</comment>
<dbReference type="PANTHER" id="PTHR12304">
    <property type="entry name" value="INOSINE-URIDINE PREFERRING NUCLEOSIDE HYDROLASE"/>
    <property type="match status" value="1"/>
</dbReference>
<dbReference type="PANTHER" id="PTHR12304:SF4">
    <property type="entry name" value="URIDINE NUCLEOSIDASE"/>
    <property type="match status" value="1"/>
</dbReference>
<dbReference type="InterPro" id="IPR001910">
    <property type="entry name" value="Inosine/uridine_hydrolase_dom"/>
</dbReference>
<gene>
    <name evidence="4" type="ORF">DWX41_10480</name>
</gene>
<dbReference type="GO" id="GO:0006152">
    <property type="term" value="P:purine nucleoside catabolic process"/>
    <property type="evidence" value="ECO:0007669"/>
    <property type="project" value="TreeGrafter"/>
</dbReference>
<protein>
    <submittedName>
        <fullName evidence="4">Nucleoside hydrolase</fullName>
    </submittedName>
</protein>
<evidence type="ECO:0000313" key="5">
    <source>
        <dbReference type="Proteomes" id="UP000261111"/>
    </source>
</evidence>
<proteinExistence type="predicted"/>
<evidence type="ECO:0000259" key="3">
    <source>
        <dbReference type="Pfam" id="PF01156"/>
    </source>
</evidence>
<sequence length="327" mass="37006">MTDEKLREEWLEFVGHSKKSEDQSAQKIRIIKRLERPDGIVDTVLDTDTYNEIDDQYALAYMLKSDDKIRVKAIYSAPFTNSKSKSPKDGMEKSYEEIRHILQLMGQEKMFGSIYKGSEAYLPDEKTPVISDAAKDLAKRAMEYSEDNPLYVIAIAAITNIASAILMNPEIVNRIVIVWLGGNALEWPDNKEFNLYQDIAGARLVFGCGVPLVQLPCMGVVSAFTVSGPELEAYIKGKNGLCNYLADYTAKEAAACGAGAVWSRPIWDVTAVGWLLGKELMYDRLEYAPIPEYDHRYSICREGHFYKYVYHINRDKLLADLVEKLTK</sequence>
<name>A0A3E2WW35_9FIRM</name>
<dbReference type="SUPFAM" id="SSF53590">
    <property type="entry name" value="Nucleoside hydrolase"/>
    <property type="match status" value="1"/>
</dbReference>